<dbReference type="Proteomes" id="UP000007350">
    <property type="component" value="Unassembled WGS sequence"/>
</dbReference>
<dbReference type="AlphaFoldDB" id="K2NFK0"/>
<comment type="caution">
    <text evidence="1">The sequence shown here is derived from an EMBL/GenBank/DDBJ whole genome shotgun (WGS) entry which is preliminary data.</text>
</comment>
<dbReference type="SUPFAM" id="SSF50978">
    <property type="entry name" value="WD40 repeat-like"/>
    <property type="match status" value="1"/>
</dbReference>
<dbReference type="PANTHER" id="PTHR47822:SF2">
    <property type="entry name" value="F-BOX AND WD-40 DOMAIN PROTEIN 7"/>
    <property type="match status" value="1"/>
</dbReference>
<protein>
    <submittedName>
        <fullName evidence="1">Uncharacterized protein</fullName>
    </submittedName>
</protein>
<organism evidence="1 2">
    <name type="scientific">Trypanosoma cruzi marinkellei</name>
    <dbReference type="NCBI Taxonomy" id="85056"/>
    <lineage>
        <taxon>Eukaryota</taxon>
        <taxon>Discoba</taxon>
        <taxon>Euglenozoa</taxon>
        <taxon>Kinetoplastea</taxon>
        <taxon>Metakinetoplastina</taxon>
        <taxon>Trypanosomatida</taxon>
        <taxon>Trypanosomatidae</taxon>
        <taxon>Trypanosoma</taxon>
        <taxon>Schizotrypanum</taxon>
    </lineage>
</organism>
<name>K2NFK0_TRYCR</name>
<dbReference type="EMBL" id="AHKC01009069">
    <property type="protein sequence ID" value="EKF33686.1"/>
    <property type="molecule type" value="Genomic_DNA"/>
</dbReference>
<dbReference type="Gene3D" id="2.130.10.10">
    <property type="entry name" value="YVTN repeat-like/Quinoprotein amine dehydrogenase"/>
    <property type="match status" value="1"/>
</dbReference>
<dbReference type="InterPro" id="IPR036322">
    <property type="entry name" value="WD40_repeat_dom_sf"/>
</dbReference>
<reference evidence="1 2" key="1">
    <citation type="journal article" date="2012" name="BMC Genomics">
        <title>Comparative genomic analysis of human infective Trypanosoma cruzi lineages with the bat-restricted subspecies T. cruzi marinkellei.</title>
        <authorList>
            <person name="Franzen O."/>
            <person name="Talavera-Lopez C."/>
            <person name="Ochaya S."/>
            <person name="Butler C.E."/>
            <person name="Messenger L.A."/>
            <person name="Lewis M.D."/>
            <person name="Llewellyn M.S."/>
            <person name="Marinkelle C.J."/>
            <person name="Tyler K.M."/>
            <person name="Miles M.A."/>
            <person name="Andersson B."/>
        </authorList>
    </citation>
    <scope>NUCLEOTIDE SEQUENCE [LARGE SCALE GENOMIC DNA]</scope>
    <source>
        <strain evidence="1 2">B7</strain>
    </source>
</reference>
<dbReference type="SMART" id="SM00320">
    <property type="entry name" value="WD40"/>
    <property type="match status" value="3"/>
</dbReference>
<evidence type="ECO:0000313" key="1">
    <source>
        <dbReference type="EMBL" id="EKF33686.1"/>
    </source>
</evidence>
<dbReference type="InterPro" id="IPR001680">
    <property type="entry name" value="WD40_rpt"/>
</dbReference>
<dbReference type="PANTHER" id="PTHR47822">
    <property type="entry name" value="CARBOHYDRATE BINDING DOMAIN CONTAINING PROTEIN"/>
    <property type="match status" value="1"/>
</dbReference>
<sequence length="348" mass="38182">MSLVSALCVINKYKMEFATQVEGECIFGSLVKVSESSDHVYSASFSPDGKYLACVLGDGSLLILDPKTLHVRHRTQMGKSYDGLPSTGVSWFTQKGDDVYDLVSVSSAGGVFVWRWDGGQIERIAKAHEMDNEITCVEVSLEAGDFLTAGSDRIVRQYDSAGNLKDTLCKGFDDDGYSRATHTNRIFSVRFVTPTIAVSGGWGSPIQVWDMRSLESRKQILGTQVAADGIEPLPNTTCIIVASKRSERQIQVFDCVSGDEMEEVSTRLSSEMGDNVPLVSRYCERTGLLWTITSKSHKVLVTSFTSGKLLASCELPIPLMNIHVSHHYPFQAIVSCANGKIFLARVKV</sequence>
<dbReference type="InterPro" id="IPR015943">
    <property type="entry name" value="WD40/YVTN_repeat-like_dom_sf"/>
</dbReference>
<keyword evidence="2" id="KW-1185">Reference proteome</keyword>
<gene>
    <name evidence="1" type="ORF">MOQ_002441</name>
</gene>
<proteinExistence type="predicted"/>
<dbReference type="OrthoDB" id="10251741at2759"/>
<evidence type="ECO:0000313" key="2">
    <source>
        <dbReference type="Proteomes" id="UP000007350"/>
    </source>
</evidence>
<dbReference type="Pfam" id="PF00400">
    <property type="entry name" value="WD40"/>
    <property type="match status" value="1"/>
</dbReference>
<accession>K2NFK0</accession>